<dbReference type="PRINTS" id="PR00411">
    <property type="entry name" value="PNDRDTASEI"/>
</dbReference>
<gene>
    <name evidence="13" type="primary">ga21785</name>
    <name evidence="13" type="ORF">PR202_ga21785</name>
</gene>
<keyword evidence="6" id="KW-0560">Oxidoreductase</keyword>
<organism evidence="13 14">
    <name type="scientific">Eleusine coracana subsp. coracana</name>
    <dbReference type="NCBI Taxonomy" id="191504"/>
    <lineage>
        <taxon>Eukaryota</taxon>
        <taxon>Viridiplantae</taxon>
        <taxon>Streptophyta</taxon>
        <taxon>Embryophyta</taxon>
        <taxon>Tracheophyta</taxon>
        <taxon>Spermatophyta</taxon>
        <taxon>Magnoliopsida</taxon>
        <taxon>Liliopsida</taxon>
        <taxon>Poales</taxon>
        <taxon>Poaceae</taxon>
        <taxon>PACMAD clade</taxon>
        <taxon>Chloridoideae</taxon>
        <taxon>Cynodonteae</taxon>
        <taxon>Eleusininae</taxon>
        <taxon>Eleusine</taxon>
    </lineage>
</organism>
<dbReference type="EMBL" id="BQKI01000010">
    <property type="protein sequence ID" value="GJN04254.1"/>
    <property type="molecule type" value="Genomic_DNA"/>
</dbReference>
<dbReference type="InterPro" id="IPR036188">
    <property type="entry name" value="FAD/NAD-bd_sf"/>
</dbReference>
<reference evidence="13" key="2">
    <citation type="submission" date="2021-12" db="EMBL/GenBank/DDBJ databases">
        <title>Resequencing data analysis of finger millet.</title>
        <authorList>
            <person name="Hatakeyama M."/>
            <person name="Aluri S."/>
            <person name="Balachadran M.T."/>
            <person name="Sivarajan S.R."/>
            <person name="Poveda L."/>
            <person name="Shimizu-Inatsugi R."/>
            <person name="Schlapbach R."/>
            <person name="Sreeman S.M."/>
            <person name="Shimizu K.K."/>
        </authorList>
    </citation>
    <scope>NUCLEOTIDE SEQUENCE</scope>
</reference>
<keyword evidence="14" id="KW-1185">Reference proteome</keyword>
<evidence type="ECO:0000256" key="3">
    <source>
        <dbReference type="ARBA" id="ARBA00022630"/>
    </source>
</evidence>
<keyword evidence="8" id="KW-0676">Redox-active center</keyword>
<feature type="domain" description="Monodehydroascorbate reductase 3-like C-terminal" evidence="12">
    <location>
        <begin position="357"/>
        <end position="444"/>
    </location>
</feature>
<keyword evidence="3" id="KW-0285">Flavoprotein</keyword>
<comment type="cofactor">
    <cofactor evidence="1">
        <name>FAD</name>
        <dbReference type="ChEBI" id="CHEBI:57692"/>
    </cofactor>
</comment>
<keyword evidence="4" id="KW-0274">FAD</keyword>
<dbReference type="PRINTS" id="PR00368">
    <property type="entry name" value="FADPNR"/>
</dbReference>
<keyword evidence="7" id="KW-0520">NAD</keyword>
<comment type="caution">
    <text evidence="13">The sequence shown here is derived from an EMBL/GenBank/DDBJ whole genome shotgun (WGS) entry which is preliminary data.</text>
</comment>
<feature type="domain" description="FAD/NAD(P)-binding" evidence="11">
    <location>
        <begin position="8"/>
        <end position="335"/>
    </location>
</feature>
<dbReference type="Proteomes" id="UP001054889">
    <property type="component" value="Unassembled WGS sequence"/>
</dbReference>
<dbReference type="InterPro" id="IPR048618">
    <property type="entry name" value="MDHAR3-like_C"/>
</dbReference>
<evidence type="ECO:0000256" key="8">
    <source>
        <dbReference type="ARBA" id="ARBA00023284"/>
    </source>
</evidence>
<protein>
    <recommendedName>
        <fullName evidence="9">monodehydroascorbate reductase (NADH)</fullName>
        <ecNumber evidence="9">1.6.5.4</ecNumber>
    </recommendedName>
</protein>
<evidence type="ECO:0000256" key="7">
    <source>
        <dbReference type="ARBA" id="ARBA00023027"/>
    </source>
</evidence>
<dbReference type="PANTHER" id="PTHR43557">
    <property type="entry name" value="APOPTOSIS-INDUCING FACTOR 1"/>
    <property type="match status" value="1"/>
</dbReference>
<dbReference type="GO" id="GO:0016656">
    <property type="term" value="F:monodehydroascorbate reductase (NADH) activity"/>
    <property type="evidence" value="ECO:0007669"/>
    <property type="project" value="UniProtKB-EC"/>
</dbReference>
<proteinExistence type="inferred from homology"/>
<dbReference type="Gene3D" id="3.50.50.60">
    <property type="entry name" value="FAD/NAD(P)-binding domain"/>
    <property type="match status" value="2"/>
</dbReference>
<evidence type="ECO:0000259" key="11">
    <source>
        <dbReference type="Pfam" id="PF07992"/>
    </source>
</evidence>
<dbReference type="InterPro" id="IPR050446">
    <property type="entry name" value="FAD-oxidoreductase/Apoptosis"/>
</dbReference>
<evidence type="ECO:0000313" key="14">
    <source>
        <dbReference type="Proteomes" id="UP001054889"/>
    </source>
</evidence>
<dbReference type="InterPro" id="IPR023753">
    <property type="entry name" value="FAD/NAD-binding_dom"/>
</dbReference>
<evidence type="ECO:0000256" key="4">
    <source>
        <dbReference type="ARBA" id="ARBA00022827"/>
    </source>
</evidence>
<dbReference type="InterPro" id="IPR016156">
    <property type="entry name" value="FAD/NAD-linked_Rdtase_dimer_sf"/>
</dbReference>
<evidence type="ECO:0000256" key="2">
    <source>
        <dbReference type="ARBA" id="ARBA00006442"/>
    </source>
</evidence>
<reference evidence="13" key="1">
    <citation type="journal article" date="2018" name="DNA Res.">
        <title>Multiple hybrid de novo genome assembly of finger millet, an orphan allotetraploid crop.</title>
        <authorList>
            <person name="Hatakeyama M."/>
            <person name="Aluri S."/>
            <person name="Balachadran M.T."/>
            <person name="Sivarajan S.R."/>
            <person name="Patrignani A."/>
            <person name="Gruter S."/>
            <person name="Poveda L."/>
            <person name="Shimizu-Inatsugi R."/>
            <person name="Baeten J."/>
            <person name="Francoijs K.J."/>
            <person name="Nataraja K.N."/>
            <person name="Reddy Y.A.N."/>
            <person name="Phadnis S."/>
            <person name="Ravikumar R.L."/>
            <person name="Schlapbach R."/>
            <person name="Sreeman S.M."/>
            <person name="Shimizu K.K."/>
        </authorList>
    </citation>
    <scope>NUCLEOTIDE SEQUENCE</scope>
</reference>
<dbReference type="GO" id="GO:0005737">
    <property type="term" value="C:cytoplasm"/>
    <property type="evidence" value="ECO:0007669"/>
    <property type="project" value="TreeGrafter"/>
</dbReference>
<dbReference type="EC" id="1.6.5.4" evidence="9"/>
<evidence type="ECO:0000259" key="12">
    <source>
        <dbReference type="Pfam" id="PF21791"/>
    </source>
</evidence>
<comment type="similarity">
    <text evidence="2">Belongs to the FAD-dependent oxidoreductase family.</text>
</comment>
<accession>A0AAV5D0W7</accession>
<dbReference type="FunFam" id="3.30.390.30:FF:000013">
    <property type="entry name" value="Monodehydroascorbate reductase 3"/>
    <property type="match status" value="1"/>
</dbReference>
<dbReference type="SUPFAM" id="SSF55424">
    <property type="entry name" value="FAD/NAD-linked reductases, dimerisation (C-terminal) domain"/>
    <property type="match status" value="1"/>
</dbReference>
<dbReference type="PANTHER" id="PTHR43557:SF17">
    <property type="entry name" value="MONODEHYDROASCORBATE REDUCTASE 4, CYTOSOLIC"/>
    <property type="match status" value="1"/>
</dbReference>
<comment type="catalytic activity">
    <reaction evidence="10">
        <text>2 monodehydro-L-ascorbate radical + NADH + H(+) = 2 L-ascorbate + NAD(+)</text>
        <dbReference type="Rhea" id="RHEA:14581"/>
        <dbReference type="ChEBI" id="CHEBI:15378"/>
        <dbReference type="ChEBI" id="CHEBI:38290"/>
        <dbReference type="ChEBI" id="CHEBI:57540"/>
        <dbReference type="ChEBI" id="CHEBI:57945"/>
        <dbReference type="ChEBI" id="CHEBI:59513"/>
        <dbReference type="EC" id="1.6.5.4"/>
    </reaction>
</comment>
<name>A0AAV5D0W7_ELECO</name>
<evidence type="ECO:0000256" key="6">
    <source>
        <dbReference type="ARBA" id="ARBA00023002"/>
    </source>
</evidence>
<sequence>MAAEARHFKYVILGGGVAAGYAAREFREQGVKPGELAIISKEALLNLTIHFFFQVAPYERPALSKGYLFPQNAARLPGFHTCVGSGGEKLLPEWYSEKGIELILSTEIVKVDLAAKTLTSAAGATFTYEILLIATGSSVIKLTDFGVQGAEYNNILYLRDIEDGEKLLAAMQAKKDGKAVVVGGGYIGLELSAALKINNFDVTMVYPEPWCMPRLFTAGIAHFYEGYYARKGINLVKGTYAAGFDADENGDVTAVKLKDGRVLEADIVIVGVGGRPLTGLVKGQVAEEKGGIKTDGFFETSVPGVYAIGDVATFPMKLYNDQRRVEHVDHARKSAEQAVRAIKAKESGEPIPEYDYLPYFYSRSFDVAWQFYGDNVGDDVLFGDNDPAATQPKFGSYWVKDGKVVGVFLEGGSADEYQAIARVARTQPPVVDVEVLRKDGLEFATKI</sequence>
<dbReference type="Pfam" id="PF21791">
    <property type="entry name" value="MDHAR3-like_C"/>
    <property type="match status" value="1"/>
</dbReference>
<dbReference type="Pfam" id="PF07992">
    <property type="entry name" value="Pyr_redox_2"/>
    <property type="match status" value="1"/>
</dbReference>
<evidence type="ECO:0000313" key="13">
    <source>
        <dbReference type="EMBL" id="GJN04254.1"/>
    </source>
</evidence>
<evidence type="ECO:0000256" key="5">
    <source>
        <dbReference type="ARBA" id="ARBA00022857"/>
    </source>
</evidence>
<dbReference type="FunFam" id="3.50.50.60:FF:000155">
    <property type="entry name" value="Monodehydroascorbate reductase 3"/>
    <property type="match status" value="1"/>
</dbReference>
<evidence type="ECO:0000256" key="1">
    <source>
        <dbReference type="ARBA" id="ARBA00001974"/>
    </source>
</evidence>
<evidence type="ECO:0000256" key="10">
    <source>
        <dbReference type="ARBA" id="ARBA00048948"/>
    </source>
</evidence>
<evidence type="ECO:0000256" key="9">
    <source>
        <dbReference type="ARBA" id="ARBA00038920"/>
    </source>
</evidence>
<dbReference type="Gene3D" id="3.30.390.30">
    <property type="match status" value="1"/>
</dbReference>
<dbReference type="SUPFAM" id="SSF51905">
    <property type="entry name" value="FAD/NAD(P)-binding domain"/>
    <property type="match status" value="1"/>
</dbReference>
<dbReference type="AlphaFoldDB" id="A0AAV5D0W7"/>
<keyword evidence="5" id="KW-0521">NADP</keyword>